<reference evidence="3" key="1">
    <citation type="journal article" date="2005" name="Nature">
        <title>The map-based sequence of the rice genome.</title>
        <authorList>
            <consortium name="International rice genome sequencing project (IRGSP)"/>
            <person name="Matsumoto T."/>
            <person name="Wu J."/>
            <person name="Kanamori H."/>
            <person name="Katayose Y."/>
            <person name="Fujisawa M."/>
            <person name="Namiki N."/>
            <person name="Mizuno H."/>
            <person name="Yamamoto K."/>
            <person name="Antonio B.A."/>
            <person name="Baba T."/>
            <person name="Sakata K."/>
            <person name="Nagamura Y."/>
            <person name="Aoki H."/>
            <person name="Arikawa K."/>
            <person name="Arita K."/>
            <person name="Bito T."/>
            <person name="Chiden Y."/>
            <person name="Fujitsuka N."/>
            <person name="Fukunaka R."/>
            <person name="Hamada M."/>
            <person name="Harada C."/>
            <person name="Hayashi A."/>
            <person name="Hijishita S."/>
            <person name="Honda M."/>
            <person name="Hosokawa S."/>
            <person name="Ichikawa Y."/>
            <person name="Idonuma A."/>
            <person name="Iijima M."/>
            <person name="Ikeda M."/>
            <person name="Ikeno M."/>
            <person name="Ito K."/>
            <person name="Ito S."/>
            <person name="Ito T."/>
            <person name="Ito Y."/>
            <person name="Ito Y."/>
            <person name="Iwabuchi A."/>
            <person name="Kamiya K."/>
            <person name="Karasawa W."/>
            <person name="Kurita K."/>
            <person name="Katagiri S."/>
            <person name="Kikuta A."/>
            <person name="Kobayashi H."/>
            <person name="Kobayashi N."/>
            <person name="Machita K."/>
            <person name="Maehara T."/>
            <person name="Masukawa M."/>
            <person name="Mizubayashi T."/>
            <person name="Mukai Y."/>
            <person name="Nagasaki H."/>
            <person name="Nagata Y."/>
            <person name="Naito S."/>
            <person name="Nakashima M."/>
            <person name="Nakama Y."/>
            <person name="Nakamichi Y."/>
            <person name="Nakamura M."/>
            <person name="Meguro A."/>
            <person name="Negishi M."/>
            <person name="Ohta I."/>
            <person name="Ohta T."/>
            <person name="Okamoto M."/>
            <person name="Ono N."/>
            <person name="Saji S."/>
            <person name="Sakaguchi M."/>
            <person name="Sakai K."/>
            <person name="Shibata M."/>
            <person name="Shimokawa T."/>
            <person name="Song J."/>
            <person name="Takazaki Y."/>
            <person name="Terasawa K."/>
            <person name="Tsugane M."/>
            <person name="Tsuji K."/>
            <person name="Ueda S."/>
            <person name="Waki K."/>
            <person name="Yamagata H."/>
            <person name="Yamamoto M."/>
            <person name="Yamamoto S."/>
            <person name="Yamane H."/>
            <person name="Yoshiki S."/>
            <person name="Yoshihara R."/>
            <person name="Yukawa K."/>
            <person name="Zhong H."/>
            <person name="Yano M."/>
            <person name="Yuan Q."/>
            <person name="Ouyang S."/>
            <person name="Liu J."/>
            <person name="Jones K.M."/>
            <person name="Gansberger K."/>
            <person name="Moffat K."/>
            <person name="Hill J."/>
            <person name="Bera J."/>
            <person name="Fadrosh D."/>
            <person name="Jin S."/>
            <person name="Johri S."/>
            <person name="Kim M."/>
            <person name="Overton L."/>
            <person name="Reardon M."/>
            <person name="Tsitrin T."/>
            <person name="Vuong H."/>
            <person name="Weaver B."/>
            <person name="Ciecko A."/>
            <person name="Tallon L."/>
            <person name="Jackson J."/>
            <person name="Pai G."/>
            <person name="Aken S.V."/>
            <person name="Utterback T."/>
            <person name="Reidmuller S."/>
            <person name="Feldblyum T."/>
            <person name="Hsiao J."/>
            <person name="Zismann V."/>
            <person name="Iobst S."/>
            <person name="de Vazeille A.R."/>
            <person name="Buell C.R."/>
            <person name="Ying K."/>
            <person name="Li Y."/>
            <person name="Lu T."/>
            <person name="Huang Y."/>
            <person name="Zhao Q."/>
            <person name="Feng Q."/>
            <person name="Zhang L."/>
            <person name="Zhu J."/>
            <person name="Weng Q."/>
            <person name="Mu J."/>
            <person name="Lu Y."/>
            <person name="Fan D."/>
            <person name="Liu Y."/>
            <person name="Guan J."/>
            <person name="Zhang Y."/>
            <person name="Yu S."/>
            <person name="Liu X."/>
            <person name="Zhang Y."/>
            <person name="Hong G."/>
            <person name="Han B."/>
            <person name="Choisne N."/>
            <person name="Demange N."/>
            <person name="Orjeda G."/>
            <person name="Samain S."/>
            <person name="Cattolico L."/>
            <person name="Pelletier E."/>
            <person name="Couloux A."/>
            <person name="Segurens B."/>
            <person name="Wincker P."/>
            <person name="D'Hont A."/>
            <person name="Scarpelli C."/>
            <person name="Weissenbach J."/>
            <person name="Salanoubat M."/>
            <person name="Quetier F."/>
            <person name="Yu Y."/>
            <person name="Kim H.R."/>
            <person name="Rambo T."/>
            <person name="Currie J."/>
            <person name="Collura K."/>
            <person name="Luo M."/>
            <person name="Yang T."/>
            <person name="Ammiraju J.S.S."/>
            <person name="Engler F."/>
            <person name="Soderlund C."/>
            <person name="Wing R.A."/>
            <person name="Palmer L.E."/>
            <person name="de la Bastide M."/>
            <person name="Spiegel L."/>
            <person name="Nascimento L."/>
            <person name="Zutavern T."/>
            <person name="O'Shaughnessy A."/>
            <person name="Dike S."/>
            <person name="Dedhia N."/>
            <person name="Preston R."/>
            <person name="Balija V."/>
            <person name="McCombie W.R."/>
            <person name="Chow T."/>
            <person name="Chen H."/>
            <person name="Chung M."/>
            <person name="Chen C."/>
            <person name="Shaw J."/>
            <person name="Wu H."/>
            <person name="Hsiao K."/>
            <person name="Chao Y."/>
            <person name="Chu M."/>
            <person name="Cheng C."/>
            <person name="Hour A."/>
            <person name="Lee P."/>
            <person name="Lin S."/>
            <person name="Lin Y."/>
            <person name="Liou J."/>
            <person name="Liu S."/>
            <person name="Hsing Y."/>
            <person name="Raghuvanshi S."/>
            <person name="Mohanty A."/>
            <person name="Bharti A.K."/>
            <person name="Gaur A."/>
            <person name="Gupta V."/>
            <person name="Kumar D."/>
            <person name="Ravi V."/>
            <person name="Vij S."/>
            <person name="Kapur A."/>
            <person name="Khurana P."/>
            <person name="Khurana P."/>
            <person name="Khurana J.P."/>
            <person name="Tyagi A.K."/>
            <person name="Gaikwad K."/>
            <person name="Singh A."/>
            <person name="Dalal V."/>
            <person name="Srivastava S."/>
            <person name="Dixit A."/>
            <person name="Pal A.K."/>
            <person name="Ghazi I.A."/>
            <person name="Yadav M."/>
            <person name="Pandit A."/>
            <person name="Bhargava A."/>
            <person name="Sureshbabu K."/>
            <person name="Batra K."/>
            <person name="Sharma T.R."/>
            <person name="Mohapatra T."/>
            <person name="Singh N.K."/>
            <person name="Messing J."/>
            <person name="Nelson A.B."/>
            <person name="Fuks G."/>
            <person name="Kavchok S."/>
            <person name="Keizer G."/>
            <person name="Linton E."/>
            <person name="Llaca V."/>
            <person name="Song R."/>
            <person name="Tanyolac B."/>
            <person name="Young S."/>
            <person name="Ho-Il K."/>
            <person name="Hahn J.H."/>
            <person name="Sangsakoo G."/>
            <person name="Vanavichit A."/>
            <person name="de Mattos Luiz.A.T."/>
            <person name="Zimmer P.D."/>
            <person name="Malone G."/>
            <person name="Dellagostin O."/>
            <person name="de Oliveira A.C."/>
            <person name="Bevan M."/>
            <person name="Bancroft I."/>
            <person name="Minx P."/>
            <person name="Cordum H."/>
            <person name="Wilson R."/>
            <person name="Cheng Z."/>
            <person name="Jin W."/>
            <person name="Jiang J."/>
            <person name="Leong S.A."/>
            <person name="Iwama H."/>
            <person name="Gojobori T."/>
            <person name="Itoh T."/>
            <person name="Niimura Y."/>
            <person name="Fujii Y."/>
            <person name="Habara T."/>
            <person name="Sakai H."/>
            <person name="Sato Y."/>
            <person name="Wilson G."/>
            <person name="Kumar K."/>
            <person name="McCouch S."/>
            <person name="Juretic N."/>
            <person name="Hoen D."/>
            <person name="Wright S."/>
            <person name="Bruskiewich R."/>
            <person name="Bureau T."/>
            <person name="Miyao A."/>
            <person name="Hirochika H."/>
            <person name="Nishikawa T."/>
            <person name="Kadowaki K."/>
            <person name="Sugiura M."/>
            <person name="Burr B."/>
            <person name="Sasaki T."/>
        </authorList>
    </citation>
    <scope>NUCLEOTIDE SEQUENCE [LARGE SCALE GENOMIC DNA]</scope>
    <source>
        <strain evidence="3">cv. Nipponbare</strain>
    </source>
</reference>
<gene>
    <name evidence="2" type="primary">P0431B06.31</name>
</gene>
<reference evidence="3" key="2">
    <citation type="journal article" date="2008" name="Nucleic Acids Res.">
        <title>The rice annotation project database (RAP-DB): 2008 update.</title>
        <authorList>
            <consortium name="The rice annotation project (RAP)"/>
        </authorList>
    </citation>
    <scope>GENOME REANNOTATION</scope>
    <source>
        <strain evidence="3">cv. Nipponbare</strain>
    </source>
</reference>
<organism evidence="2 3">
    <name type="scientific">Oryza sativa subsp. japonica</name>
    <name type="common">Rice</name>
    <dbReference type="NCBI Taxonomy" id="39947"/>
    <lineage>
        <taxon>Eukaryota</taxon>
        <taxon>Viridiplantae</taxon>
        <taxon>Streptophyta</taxon>
        <taxon>Embryophyta</taxon>
        <taxon>Tracheophyta</taxon>
        <taxon>Spermatophyta</taxon>
        <taxon>Magnoliopsida</taxon>
        <taxon>Liliopsida</taxon>
        <taxon>Poales</taxon>
        <taxon>Poaceae</taxon>
        <taxon>BOP clade</taxon>
        <taxon>Oryzoideae</taxon>
        <taxon>Oryzeae</taxon>
        <taxon>Oryzinae</taxon>
        <taxon>Oryza</taxon>
        <taxon>Oryza sativa</taxon>
    </lineage>
</organism>
<sequence>MAPKSKAGIMEKVRPRASSRAVDGWGGSHRVRGGWGWGGGRGCPAPREGNAAFFFASFRLLSGVAGGAVANNVAEAAGDRVWRRAGSGLELDRCRCLPWCAPWQRWRRKTQL</sequence>
<dbReference type="Proteomes" id="UP000000763">
    <property type="component" value="Chromosome 2"/>
</dbReference>
<dbReference type="AlphaFoldDB" id="Q6Z8J8"/>
<evidence type="ECO:0000256" key="1">
    <source>
        <dbReference type="SAM" id="MobiDB-lite"/>
    </source>
</evidence>
<dbReference type="EMBL" id="AP004774">
    <property type="protein sequence ID" value="BAD15645.1"/>
    <property type="molecule type" value="Genomic_DNA"/>
</dbReference>
<accession>Q6Z8J8</accession>
<protein>
    <submittedName>
        <fullName evidence="2">Uncharacterized protein</fullName>
    </submittedName>
</protein>
<evidence type="ECO:0000313" key="2">
    <source>
        <dbReference type="EMBL" id="BAD15645.1"/>
    </source>
</evidence>
<proteinExistence type="predicted"/>
<feature type="region of interest" description="Disordered" evidence="1">
    <location>
        <begin position="1"/>
        <end position="26"/>
    </location>
</feature>
<name>Q6Z8J8_ORYSJ</name>
<evidence type="ECO:0000313" key="3">
    <source>
        <dbReference type="Proteomes" id="UP000000763"/>
    </source>
</evidence>